<reference evidence="2" key="1">
    <citation type="submission" date="2019-08" db="EMBL/GenBank/DDBJ databases">
        <title>The improved chromosome-level genome for the pearl oyster Pinctada fucata martensii using PacBio sequencing and Hi-C.</title>
        <authorList>
            <person name="Zheng Z."/>
        </authorList>
    </citation>
    <scope>NUCLEOTIDE SEQUENCE</scope>
    <source>
        <strain evidence="2">ZZ-2019</strain>
        <tissue evidence="2">Adductor muscle</tissue>
    </source>
</reference>
<proteinExistence type="predicted"/>
<evidence type="ECO:0000313" key="2">
    <source>
        <dbReference type="EMBL" id="KAK3098905.1"/>
    </source>
</evidence>
<name>A0AA88YBP5_PINIB</name>
<accession>A0AA88YBP5</accession>
<dbReference type="Proteomes" id="UP001186944">
    <property type="component" value="Unassembled WGS sequence"/>
</dbReference>
<dbReference type="PANTHER" id="PTHR34828">
    <property type="entry name" value="TESTIS-EXPRESSED PROTEIN 45"/>
    <property type="match status" value="1"/>
</dbReference>
<keyword evidence="3" id="KW-1185">Reference proteome</keyword>
<dbReference type="InterPro" id="IPR028001">
    <property type="entry name" value="SAXO5"/>
</dbReference>
<protein>
    <submittedName>
        <fullName evidence="2">Uncharacterized protein</fullName>
    </submittedName>
</protein>
<comment type="caution">
    <text evidence="2">The sequence shown here is derived from an EMBL/GenBank/DDBJ whole genome shotgun (WGS) entry which is preliminary data.</text>
</comment>
<organism evidence="2 3">
    <name type="scientific">Pinctada imbricata</name>
    <name type="common">Atlantic pearl-oyster</name>
    <name type="synonym">Pinctada martensii</name>
    <dbReference type="NCBI Taxonomy" id="66713"/>
    <lineage>
        <taxon>Eukaryota</taxon>
        <taxon>Metazoa</taxon>
        <taxon>Spiralia</taxon>
        <taxon>Lophotrochozoa</taxon>
        <taxon>Mollusca</taxon>
        <taxon>Bivalvia</taxon>
        <taxon>Autobranchia</taxon>
        <taxon>Pteriomorphia</taxon>
        <taxon>Pterioida</taxon>
        <taxon>Pterioidea</taxon>
        <taxon>Pteriidae</taxon>
        <taxon>Pinctada</taxon>
    </lineage>
</organism>
<feature type="compositionally biased region" description="Basic and acidic residues" evidence="1">
    <location>
        <begin position="310"/>
        <end position="320"/>
    </location>
</feature>
<feature type="region of interest" description="Disordered" evidence="1">
    <location>
        <begin position="301"/>
        <end position="320"/>
    </location>
</feature>
<dbReference type="PANTHER" id="PTHR34828:SF1">
    <property type="entry name" value="TESTIS-EXPRESSED PROTEIN 45"/>
    <property type="match status" value="1"/>
</dbReference>
<evidence type="ECO:0000256" key="1">
    <source>
        <dbReference type="SAM" id="MobiDB-lite"/>
    </source>
</evidence>
<sequence>MANSIAAPIVNQKSGTDFLASTNFKVAQDMSVFDESMCSVFKKDYPPYRHYGRDSEAERPVLAEVMTRDGNFFKPKASETAESFEYRFLPKPVIIDTQNTLRRTNFKMDKDVDKVNVFETMHNSYFQPKMSPDYKRAEALANTVESHIPQGDPQKAPKPCSDYRERFQGHDTSVHKVYKAPSMHEGGPPTIIGDKRTTNFHTTHEDQFQGRWEKPVQTLPVPPSYNVPRGDPDKVLTKETTMQSSYPFISDRSQTTPYSKAEVSAMLRRTNYSEKDGHMKYNDYKSTATSSYKPVSTPLERFRPEKHRNHSDLPEGDHDKLRNVERVNMTTARYYHGNPALGLHNTIISGANLRTKSNVQLSEPHMTSAYYNTTMGDKFPSKSVPYTYDRTKFHKESNIPLKYYDENDVNHTSMSIDYKNPSIGRIRMHPSALENLRMSHILPPLSAPQKHSTTHQVMFTPKTSEKYSYDSGRLQKSSVPLGTLNIK</sequence>
<feature type="region of interest" description="Disordered" evidence="1">
    <location>
        <begin position="216"/>
        <end position="235"/>
    </location>
</feature>
<dbReference type="Pfam" id="PF15373">
    <property type="entry name" value="SAXO5-like"/>
    <property type="match status" value="1"/>
</dbReference>
<gene>
    <name evidence="2" type="ORF">FSP39_024189</name>
</gene>
<dbReference type="AlphaFoldDB" id="A0AA88YBP5"/>
<dbReference type="EMBL" id="VSWD01000007">
    <property type="protein sequence ID" value="KAK3098905.1"/>
    <property type="molecule type" value="Genomic_DNA"/>
</dbReference>
<evidence type="ECO:0000313" key="3">
    <source>
        <dbReference type="Proteomes" id="UP001186944"/>
    </source>
</evidence>